<evidence type="ECO:0000256" key="2">
    <source>
        <dbReference type="ARBA" id="ARBA00022526"/>
    </source>
</evidence>
<dbReference type="GO" id="GO:0050661">
    <property type="term" value="F:NADP binding"/>
    <property type="evidence" value="ECO:0007669"/>
    <property type="project" value="UniProtKB-UniRule"/>
</dbReference>
<feature type="active site" description="Proton acceptor" evidence="6">
    <location>
        <position position="230"/>
    </location>
</feature>
<evidence type="ECO:0000313" key="9">
    <source>
        <dbReference type="EMBL" id="MBB5057488.1"/>
    </source>
</evidence>
<feature type="binding site" evidence="6">
    <location>
        <position position="168"/>
    </location>
    <ligand>
        <name>substrate</name>
    </ligand>
</feature>
<dbReference type="InterPro" id="IPR001282">
    <property type="entry name" value="G6P_DH"/>
</dbReference>
<dbReference type="Proteomes" id="UP000540989">
    <property type="component" value="Unassembled WGS sequence"/>
</dbReference>
<protein>
    <recommendedName>
        <fullName evidence="6">Glucose-6-phosphate 1-dehydrogenase</fullName>
        <shortName evidence="6">G6PD</shortName>
        <ecNumber evidence="6">1.1.1.49</ecNumber>
    </recommendedName>
</protein>
<dbReference type="PANTHER" id="PTHR23429">
    <property type="entry name" value="GLUCOSE-6-PHOSPHATE 1-DEHYDROGENASE G6PD"/>
    <property type="match status" value="1"/>
</dbReference>
<evidence type="ECO:0000256" key="1">
    <source>
        <dbReference type="ARBA" id="ARBA00004937"/>
    </source>
</evidence>
<keyword evidence="4 6" id="KW-0560">Oxidoreductase</keyword>
<keyword evidence="10" id="KW-1185">Reference proteome</keyword>
<feature type="binding site" evidence="6">
    <location>
        <position position="225"/>
    </location>
    <ligand>
        <name>substrate</name>
    </ligand>
</feature>
<comment type="catalytic activity">
    <reaction evidence="6">
        <text>D-glucose 6-phosphate + NADP(+) = 6-phospho-D-glucono-1,5-lactone + NADPH + H(+)</text>
        <dbReference type="Rhea" id="RHEA:15841"/>
        <dbReference type="ChEBI" id="CHEBI:15378"/>
        <dbReference type="ChEBI" id="CHEBI:57783"/>
        <dbReference type="ChEBI" id="CHEBI:57955"/>
        <dbReference type="ChEBI" id="CHEBI:58349"/>
        <dbReference type="ChEBI" id="CHEBI:61548"/>
        <dbReference type="EC" id="1.1.1.49"/>
    </reaction>
</comment>
<proteinExistence type="inferred from homology"/>
<dbReference type="InterPro" id="IPR036291">
    <property type="entry name" value="NAD(P)-bd_dom_sf"/>
</dbReference>
<dbReference type="EMBL" id="JACHIP010000003">
    <property type="protein sequence ID" value="MBB5057488.1"/>
    <property type="molecule type" value="Genomic_DNA"/>
</dbReference>
<dbReference type="GO" id="GO:0004345">
    <property type="term" value="F:glucose-6-phosphate dehydrogenase activity"/>
    <property type="evidence" value="ECO:0007669"/>
    <property type="project" value="UniProtKB-UniRule"/>
</dbReference>
<dbReference type="SUPFAM" id="SSF55347">
    <property type="entry name" value="Glyceraldehyde-3-phosphate dehydrogenase-like, C-terminal domain"/>
    <property type="match status" value="1"/>
</dbReference>
<feature type="binding site" evidence="6">
    <location>
        <position position="138"/>
    </location>
    <ligand>
        <name>NADP(+)</name>
        <dbReference type="ChEBI" id="CHEBI:58349"/>
    </ligand>
</feature>
<keyword evidence="5 6" id="KW-0119">Carbohydrate metabolism</keyword>
<dbReference type="GO" id="GO:0009051">
    <property type="term" value="P:pentose-phosphate shunt, oxidative branch"/>
    <property type="evidence" value="ECO:0007669"/>
    <property type="project" value="TreeGrafter"/>
</dbReference>
<feature type="domain" description="Glucose-6-phosphate dehydrogenase C-terminal" evidence="8">
    <location>
        <begin position="180"/>
        <end position="448"/>
    </location>
</feature>
<feature type="binding site" evidence="6">
    <location>
        <position position="206"/>
    </location>
    <ligand>
        <name>substrate</name>
    </ligand>
</feature>
<organism evidence="9 10">
    <name type="scientific">Granulicella aggregans</name>
    <dbReference type="NCBI Taxonomy" id="474949"/>
    <lineage>
        <taxon>Bacteria</taxon>
        <taxon>Pseudomonadati</taxon>
        <taxon>Acidobacteriota</taxon>
        <taxon>Terriglobia</taxon>
        <taxon>Terriglobales</taxon>
        <taxon>Acidobacteriaceae</taxon>
        <taxon>Granulicella</taxon>
    </lineage>
</organism>
<accession>A0A7W7ZCU6</accession>
<feature type="binding site" evidence="6">
    <location>
        <position position="316"/>
    </location>
    <ligand>
        <name>substrate</name>
    </ligand>
</feature>
<evidence type="ECO:0000259" key="8">
    <source>
        <dbReference type="Pfam" id="PF02781"/>
    </source>
</evidence>
<evidence type="ECO:0000256" key="6">
    <source>
        <dbReference type="HAMAP-Rule" id="MF_00966"/>
    </source>
</evidence>
<comment type="function">
    <text evidence="6">Catalyzes the oxidation of glucose 6-phosphate to 6-phosphogluconolactone.</text>
</comment>
<keyword evidence="3 6" id="KW-0521">NADP</keyword>
<dbReference type="PRINTS" id="PR00079">
    <property type="entry name" value="G6PDHDRGNASE"/>
</dbReference>
<feature type="binding site" evidence="6">
    <location>
        <position position="172"/>
    </location>
    <ligand>
        <name>substrate</name>
    </ligand>
</feature>
<comment type="similarity">
    <text evidence="6">Belongs to the glucose-6-phosphate dehydrogenase family.</text>
</comment>
<evidence type="ECO:0000313" key="10">
    <source>
        <dbReference type="Proteomes" id="UP000540989"/>
    </source>
</evidence>
<dbReference type="UniPathway" id="UPA00115">
    <property type="reaction ID" value="UER00408"/>
</dbReference>
<feature type="domain" description="Glucose-6-phosphate dehydrogenase NAD-binding" evidence="7">
    <location>
        <begin position="10"/>
        <end position="177"/>
    </location>
</feature>
<name>A0A7W7ZCU6_9BACT</name>
<dbReference type="RefSeq" id="WP_184216458.1">
    <property type="nucleotide sequence ID" value="NZ_JACHIP010000003.1"/>
</dbReference>
<dbReference type="AlphaFoldDB" id="A0A7W7ZCU6"/>
<dbReference type="Pfam" id="PF02781">
    <property type="entry name" value="G6PD_C"/>
    <property type="match status" value="1"/>
</dbReference>
<dbReference type="InterPro" id="IPR022675">
    <property type="entry name" value="G6P_DH_C"/>
</dbReference>
<dbReference type="EC" id="1.1.1.49" evidence="6"/>
<comment type="caution">
    <text evidence="9">The sequence shown here is derived from an EMBL/GenBank/DDBJ whole genome shotgun (WGS) entry which is preliminary data.</text>
</comment>
<gene>
    <name evidence="6" type="primary">zwf</name>
    <name evidence="9" type="ORF">HDF16_002194</name>
</gene>
<dbReference type="PANTHER" id="PTHR23429:SF0">
    <property type="entry name" value="GLUCOSE-6-PHOSPHATE 1-DEHYDROGENASE"/>
    <property type="match status" value="1"/>
</dbReference>
<dbReference type="Gene3D" id="3.30.360.10">
    <property type="entry name" value="Dihydrodipicolinate Reductase, domain 2"/>
    <property type="match status" value="1"/>
</dbReference>
<keyword evidence="2 6" id="KW-0313">Glucose metabolism</keyword>
<sequence length="455" mass="51096">MDQVVSDSLVFFGATGDLAYKQIFPSLQRLARRGKLNMCIIGVAKSGWNLEQFKAHATKSLETHGGLDPVGYPILMERLRYVDGDYADPQTFKNVRAELGQSKHPLHYLAIPPSLFGEVMDQLKLAGCADGARVIVEKPFGHDLASAIDLNQTVQKSFTEQDVFRIDHYLGKNAVQNLLYFRFANAFLEPIWNRQYVKSVEITMAESFGVQGRGSFYDGVGAIRDVVQNHIMQLVSNIAMEPPPGLDMELFRDERVKVLRGILPIRPEDVVLGQFEGYLDEPGVAKDSRVETFVAMRLNINSWRWKSVPFFIRTGKCLGTTGTQIVARLRKPPMIFSDEASQQNYIRFQVSPDVKIAIGALQKSFGQGFIGHPTELIAATTPTPNDMLPYEELIEDAMVGNQRRFARQDYVEESWRLLDPILNAKLPIRKYAPGSWGPAEADILHGKYGGWSNPE</sequence>
<evidence type="ECO:0000256" key="4">
    <source>
        <dbReference type="ARBA" id="ARBA00023002"/>
    </source>
</evidence>
<comment type="pathway">
    <text evidence="1 6">Carbohydrate degradation; pentose phosphate pathway; D-ribulose 5-phosphate from D-glucose 6-phosphate (oxidative stage): step 1/3.</text>
</comment>
<dbReference type="HAMAP" id="MF_00966">
    <property type="entry name" value="G6PD"/>
    <property type="match status" value="1"/>
</dbReference>
<dbReference type="Gene3D" id="3.40.50.720">
    <property type="entry name" value="NAD(P)-binding Rossmann-like Domain"/>
    <property type="match status" value="1"/>
</dbReference>
<evidence type="ECO:0000256" key="3">
    <source>
        <dbReference type="ARBA" id="ARBA00022857"/>
    </source>
</evidence>
<reference evidence="9 10" key="1">
    <citation type="submission" date="2020-08" db="EMBL/GenBank/DDBJ databases">
        <title>Genomic Encyclopedia of Type Strains, Phase IV (KMG-V): Genome sequencing to study the core and pangenomes of soil and plant-associated prokaryotes.</title>
        <authorList>
            <person name="Whitman W."/>
        </authorList>
    </citation>
    <scope>NUCLEOTIDE SEQUENCE [LARGE SCALE GENOMIC DNA]</scope>
    <source>
        <strain evidence="9 10">M8UP14</strain>
    </source>
</reference>
<evidence type="ECO:0000259" key="7">
    <source>
        <dbReference type="Pfam" id="PF00479"/>
    </source>
</evidence>
<comment type="caution">
    <text evidence="6">Lacks conserved residue(s) required for the propagation of feature annotation.</text>
</comment>
<dbReference type="NCBIfam" id="TIGR00871">
    <property type="entry name" value="zwf"/>
    <property type="match status" value="1"/>
</dbReference>
<dbReference type="GO" id="GO:0006006">
    <property type="term" value="P:glucose metabolic process"/>
    <property type="evidence" value="ECO:0007669"/>
    <property type="project" value="UniProtKB-KW"/>
</dbReference>
<dbReference type="PIRSF" id="PIRSF000110">
    <property type="entry name" value="G6PD"/>
    <property type="match status" value="1"/>
</dbReference>
<dbReference type="SUPFAM" id="SSF51735">
    <property type="entry name" value="NAD(P)-binding Rossmann-fold domains"/>
    <property type="match status" value="1"/>
</dbReference>
<dbReference type="GO" id="GO:0005829">
    <property type="term" value="C:cytosol"/>
    <property type="evidence" value="ECO:0007669"/>
    <property type="project" value="TreeGrafter"/>
</dbReference>
<dbReference type="Pfam" id="PF00479">
    <property type="entry name" value="G6PD_N"/>
    <property type="match status" value="1"/>
</dbReference>
<evidence type="ECO:0000256" key="5">
    <source>
        <dbReference type="ARBA" id="ARBA00023277"/>
    </source>
</evidence>
<dbReference type="InterPro" id="IPR022674">
    <property type="entry name" value="G6P_DH_NAD-bd"/>
</dbReference>